<accession>A0ABS9D7G1</accession>
<dbReference type="Pfam" id="PF02811">
    <property type="entry name" value="PHP"/>
    <property type="match status" value="1"/>
</dbReference>
<feature type="transmembrane region" description="Helical" evidence="1">
    <location>
        <begin position="430"/>
        <end position="447"/>
    </location>
</feature>
<keyword evidence="1" id="KW-0812">Transmembrane</keyword>
<dbReference type="PANTHER" id="PTHR42924">
    <property type="entry name" value="EXONUCLEASE"/>
    <property type="match status" value="1"/>
</dbReference>
<dbReference type="InterPro" id="IPR003141">
    <property type="entry name" value="Pol/His_phosphatase_N"/>
</dbReference>
<dbReference type="RefSeq" id="WP_235311289.1">
    <property type="nucleotide sequence ID" value="NZ_JAKGAS010000003.1"/>
</dbReference>
<gene>
    <name evidence="3" type="ORF">L0668_06530</name>
</gene>
<keyword evidence="4" id="KW-1185">Reference proteome</keyword>
<feature type="transmembrane region" description="Helical" evidence="1">
    <location>
        <begin position="563"/>
        <end position="585"/>
    </location>
</feature>
<protein>
    <submittedName>
        <fullName evidence="3">VanZ family protein</fullName>
    </submittedName>
</protein>
<feature type="transmembrane region" description="Helical" evidence="1">
    <location>
        <begin position="173"/>
        <end position="192"/>
    </location>
</feature>
<sequence>MRILLVLITLIAYGSLYPFEFISPLDFSERLEKLLNFNLFSSGIMDAIANTLLFIPLGIAASHLYKPHSTKSIIIILLTSAFYAYFIQVLQLWSVSRIPFGGDAVWNLIGTIIGLTFYQKFSRYILIHTNFEKSGALTVLVLLYAISDLQPFIPTIDIGLIKTNVKAVVELSSFNSILVIKNTLFYLVLLHLLKYIVPKTYPSFTYHLLVPLLISMHMFIMDSGIDINVVIGGVCAWLIYNLSKFTLSTEKLANLILLLIVFNALNMMEYRSYVSFNWIPFKPALGNNTLINILAILEKSIFYFLFFYLSLKSTRSNWKSIGKLSVIVFALEILQTNIKGTTPDITENIVLLCIAWLVLKLKVLIKTDPYVSHDRLLSKRIWGLITHQKFRLLFSCWFIAVCSQAAFMSLPQLPYNIAELYNNDGTVFEYSAFFAAALVLTTSITWIADQHRKAEISNFAIPIYSAYASAATFLLLKLAVTNESLSDVIGSSNITYQLTQLRILGDFGYMLVTWIGQEEFQNTARIIEPYIRFTALTGPFIYMLVLLKAHIKIKTNNDDFQPSVLVLVKSFIVILPWFLLCKIISFDFSSTDNLNELIAREGEFGLGGGGYLYALLLLISTVISLKVYAFNKKQRKFYTLTLFVFILSIPVSWIFLNHGLVDSFVKYGNTFSGVDFLIGGSRSNLLSEFNLLIRWSMAYLILTTGLSVLFIIAERLLPESNKSPNIQVHQDINIPPTKQSPTSKTPIPQLKFPIIISLAIGSTLLIGLIYLYYSSVVLDKELDWAENDVNIIFDHHAHTTGSDGKLSVKELVKMAVEHGCDAISITDHTDSKRSLDVKPLDEIKSVRLAYPNTLILSGAELNPPSYSGREHVNVLFTPDNEDKAYIELRKKLSKKRKKLTDEQLFEAISDIRTESKDIVAIYNHPSRKDFNLNENKEDYRKWNSSNLFIGFSGAPGHQNAKNIGSYNNNFKTIDRWDPVVAEIGGTLDQLLEEGENVYGAIASSDFHNEKLDFPPCAFSRIHVSAPDKSYSGLMSALKNGTFWASQGNFLAEFKLIVEVSENNIQLSPGESSAVDKGSIALVSASISKNTDFQHKEVDIELITNCVTGKVQQLKPLKIPAYQNETTALVPIYHSGKDNKSCFLRSRARLISDQSEDRFMAYTNHIRLFPK</sequence>
<dbReference type="SUPFAM" id="SSF89550">
    <property type="entry name" value="PHP domain-like"/>
    <property type="match status" value="1"/>
</dbReference>
<dbReference type="Pfam" id="PF04892">
    <property type="entry name" value="VanZ"/>
    <property type="match status" value="1"/>
</dbReference>
<name>A0ABS9D7G1_9ALTE</name>
<feature type="transmembrane region" description="Helical" evidence="1">
    <location>
        <begin position="105"/>
        <end position="122"/>
    </location>
</feature>
<dbReference type="Proteomes" id="UP001521137">
    <property type="component" value="Unassembled WGS sequence"/>
</dbReference>
<evidence type="ECO:0000259" key="2">
    <source>
        <dbReference type="SMART" id="SM00481"/>
    </source>
</evidence>
<dbReference type="EMBL" id="JAKGAS010000003">
    <property type="protein sequence ID" value="MCF2947754.1"/>
    <property type="molecule type" value="Genomic_DNA"/>
</dbReference>
<evidence type="ECO:0000313" key="4">
    <source>
        <dbReference type="Proteomes" id="UP001521137"/>
    </source>
</evidence>
<dbReference type="SMART" id="SM00481">
    <property type="entry name" value="POLIIIAc"/>
    <property type="match status" value="1"/>
</dbReference>
<dbReference type="InterPro" id="IPR004013">
    <property type="entry name" value="PHP_dom"/>
</dbReference>
<evidence type="ECO:0000313" key="3">
    <source>
        <dbReference type="EMBL" id="MCF2947754.1"/>
    </source>
</evidence>
<keyword evidence="1" id="KW-1133">Transmembrane helix</keyword>
<reference evidence="3 4" key="1">
    <citation type="submission" date="2022-01" db="EMBL/GenBank/DDBJ databases">
        <title>Paraglaciecola sp. G1-23.</title>
        <authorList>
            <person name="Jin M.S."/>
            <person name="Han D.M."/>
            <person name="Kim H.M."/>
            <person name="Jeon C.O."/>
        </authorList>
    </citation>
    <scope>NUCLEOTIDE SEQUENCE [LARGE SCALE GENOMIC DNA]</scope>
    <source>
        <strain evidence="3 4">G1-23</strain>
    </source>
</reference>
<dbReference type="InterPro" id="IPR016195">
    <property type="entry name" value="Pol/histidinol_Pase-like"/>
</dbReference>
<feature type="transmembrane region" description="Helical" evidence="1">
    <location>
        <begin position="692"/>
        <end position="713"/>
    </location>
</feature>
<evidence type="ECO:0000256" key="1">
    <source>
        <dbReference type="SAM" id="Phobius"/>
    </source>
</evidence>
<keyword evidence="1" id="KW-0472">Membrane</keyword>
<feature type="transmembrane region" description="Helical" evidence="1">
    <location>
        <begin position="530"/>
        <end position="551"/>
    </location>
</feature>
<proteinExistence type="predicted"/>
<feature type="transmembrane region" description="Helical" evidence="1">
    <location>
        <begin position="605"/>
        <end position="625"/>
    </location>
</feature>
<feature type="transmembrane region" description="Helical" evidence="1">
    <location>
        <begin position="392"/>
        <end position="410"/>
    </location>
</feature>
<feature type="transmembrane region" description="Helical" evidence="1">
    <location>
        <begin position="252"/>
        <end position="270"/>
    </location>
</feature>
<dbReference type="InterPro" id="IPR006976">
    <property type="entry name" value="VanZ-like"/>
</dbReference>
<feature type="transmembrane region" description="Helical" evidence="1">
    <location>
        <begin position="637"/>
        <end position="656"/>
    </location>
</feature>
<organism evidence="3 4">
    <name type="scientific">Paraglaciecola algarum</name>
    <dbReference type="NCBI Taxonomy" id="3050085"/>
    <lineage>
        <taxon>Bacteria</taxon>
        <taxon>Pseudomonadati</taxon>
        <taxon>Pseudomonadota</taxon>
        <taxon>Gammaproteobacteria</taxon>
        <taxon>Alteromonadales</taxon>
        <taxon>Alteromonadaceae</taxon>
        <taxon>Paraglaciecola</taxon>
    </lineage>
</organism>
<feature type="transmembrane region" description="Helical" evidence="1">
    <location>
        <begin position="290"/>
        <end position="309"/>
    </location>
</feature>
<feature type="transmembrane region" description="Helical" evidence="1">
    <location>
        <begin position="752"/>
        <end position="773"/>
    </location>
</feature>
<comment type="caution">
    <text evidence="3">The sequence shown here is derived from an EMBL/GenBank/DDBJ whole genome shotgun (WGS) entry which is preliminary data.</text>
</comment>
<feature type="transmembrane region" description="Helical" evidence="1">
    <location>
        <begin position="227"/>
        <end position="243"/>
    </location>
</feature>
<feature type="domain" description="Polymerase/histidinol phosphatase N-terminal" evidence="2">
    <location>
        <begin position="793"/>
        <end position="865"/>
    </location>
</feature>
<feature type="transmembrane region" description="Helical" evidence="1">
    <location>
        <begin position="73"/>
        <end position="93"/>
    </location>
</feature>
<dbReference type="PANTHER" id="PTHR42924:SF3">
    <property type="entry name" value="POLYMERASE_HISTIDINOL PHOSPHATASE N-TERMINAL DOMAIN-CONTAINING PROTEIN"/>
    <property type="match status" value="1"/>
</dbReference>
<dbReference type="InterPro" id="IPR052018">
    <property type="entry name" value="PHP_domain"/>
</dbReference>
<feature type="transmembrane region" description="Helical" evidence="1">
    <location>
        <begin position="38"/>
        <end position="61"/>
    </location>
</feature>
<dbReference type="Gene3D" id="3.20.20.140">
    <property type="entry name" value="Metal-dependent hydrolases"/>
    <property type="match status" value="1"/>
</dbReference>
<feature type="transmembrane region" description="Helical" evidence="1">
    <location>
        <begin position="459"/>
        <end position="480"/>
    </location>
</feature>